<dbReference type="KEGG" id="din:Selin_1375"/>
<dbReference type="PANTHER" id="PTHR30433">
    <property type="entry name" value="CHEMOTAXIS PROTEIN MOTA"/>
    <property type="match status" value="1"/>
</dbReference>
<accession>E6W674</accession>
<dbReference type="Proteomes" id="UP000002572">
    <property type="component" value="Chromosome"/>
</dbReference>
<feature type="transmembrane region" description="Helical" evidence="9">
    <location>
        <begin position="7"/>
        <end position="30"/>
    </location>
</feature>
<feature type="transmembrane region" description="Helical" evidence="9">
    <location>
        <begin position="180"/>
        <end position="200"/>
    </location>
</feature>
<dbReference type="AlphaFoldDB" id="E6W674"/>
<dbReference type="GO" id="GO:0006935">
    <property type="term" value="P:chemotaxis"/>
    <property type="evidence" value="ECO:0007669"/>
    <property type="project" value="InterPro"/>
</dbReference>
<keyword evidence="5 9" id="KW-0812">Transmembrane</keyword>
<dbReference type="InParanoid" id="E6W674"/>
<name>E6W674_DESIS</name>
<dbReference type="RefSeq" id="WP_013505991.1">
    <property type="nucleotide sequence ID" value="NC_014836.1"/>
</dbReference>
<dbReference type="OrthoDB" id="9806929at2"/>
<evidence type="ECO:0000256" key="8">
    <source>
        <dbReference type="ARBA" id="ARBA00023136"/>
    </source>
</evidence>
<keyword evidence="3" id="KW-0813">Transport</keyword>
<evidence type="ECO:0000256" key="4">
    <source>
        <dbReference type="ARBA" id="ARBA00022475"/>
    </source>
</evidence>
<keyword evidence="7 9" id="KW-1133">Transmembrane helix</keyword>
<evidence type="ECO:0000256" key="9">
    <source>
        <dbReference type="SAM" id="Phobius"/>
    </source>
</evidence>
<comment type="similarity">
    <text evidence="2">Belongs to the MotA family.</text>
</comment>
<evidence type="ECO:0000256" key="1">
    <source>
        <dbReference type="ARBA" id="ARBA00004651"/>
    </source>
</evidence>
<keyword evidence="6" id="KW-0283">Flagellar rotation</keyword>
<evidence type="ECO:0000256" key="2">
    <source>
        <dbReference type="ARBA" id="ARBA00008038"/>
    </source>
</evidence>
<keyword evidence="4" id="KW-1003">Cell membrane</keyword>
<dbReference type="EMBL" id="CP002432">
    <property type="protein sequence ID" value="ADU66110.1"/>
    <property type="molecule type" value="Genomic_DNA"/>
</dbReference>
<evidence type="ECO:0000256" key="3">
    <source>
        <dbReference type="ARBA" id="ARBA00022448"/>
    </source>
</evidence>
<proteinExistence type="inferred from homology"/>
<dbReference type="InterPro" id="IPR000540">
    <property type="entry name" value="Flag_MotA_CS"/>
</dbReference>
<evidence type="ECO:0000313" key="12">
    <source>
        <dbReference type="Proteomes" id="UP000002572"/>
    </source>
</evidence>
<gene>
    <name evidence="11" type="ordered locus">Selin_1375</name>
</gene>
<reference evidence="11 12" key="1">
    <citation type="submission" date="2010-12" db="EMBL/GenBank/DDBJ databases">
        <title>Complete sequence of Desulfurispirillum indicum S5.</title>
        <authorList>
            <consortium name="US DOE Joint Genome Institute"/>
            <person name="Lucas S."/>
            <person name="Copeland A."/>
            <person name="Lapidus A."/>
            <person name="Cheng J.-F."/>
            <person name="Goodwin L."/>
            <person name="Pitluck S."/>
            <person name="Chertkov O."/>
            <person name="Held B."/>
            <person name="Detter J.C."/>
            <person name="Han C."/>
            <person name="Tapia R."/>
            <person name="Land M."/>
            <person name="Hauser L."/>
            <person name="Kyrpides N."/>
            <person name="Ivanova N."/>
            <person name="Mikhailova N."/>
            <person name="Haggblom M."/>
            <person name="Rauschenbach I."/>
            <person name="Bini E."/>
            <person name="Woyke T."/>
        </authorList>
    </citation>
    <scope>NUCLEOTIDE SEQUENCE [LARGE SCALE GENOMIC DNA]</scope>
    <source>
        <strain evidence="12">ATCC BAA-1389 / DSM 22839 / S5</strain>
    </source>
</reference>
<comment type="subcellular location">
    <subcellularLocation>
        <location evidence="1">Cell membrane</location>
        <topology evidence="1">Multi-pass membrane protein</topology>
    </subcellularLocation>
</comment>
<dbReference type="Pfam" id="PF01618">
    <property type="entry name" value="MotA_ExbB"/>
    <property type="match status" value="1"/>
</dbReference>
<evidence type="ECO:0000256" key="6">
    <source>
        <dbReference type="ARBA" id="ARBA00022779"/>
    </source>
</evidence>
<organism evidence="11 12">
    <name type="scientific">Desulfurispirillum indicum (strain ATCC BAA-1389 / DSM 22839 / S5)</name>
    <dbReference type="NCBI Taxonomy" id="653733"/>
    <lineage>
        <taxon>Bacteria</taxon>
        <taxon>Pseudomonadati</taxon>
        <taxon>Chrysiogenota</taxon>
        <taxon>Chrysiogenia</taxon>
        <taxon>Chrysiogenales</taxon>
        <taxon>Chrysiogenaceae</taxon>
        <taxon>Desulfurispirillum</taxon>
    </lineage>
</organism>
<keyword evidence="8 9" id="KW-0472">Membrane</keyword>
<sequence>MDIATLVGIILAFSLVIMAMALAGSLGWFVSIPSVLIVFGGTMGVILINFSLSQVTSVMGVVKKSFFHKSEDPTEVINRLVDFATRARRDGILALETAAEEVDDEFLREGIKLAVDGTDPELVNAIMETKLQYIAQRHQSGMGILNSIGMFAPSMGMIGTLIGLVAMLQTMDDPSTIGPAMAIALLTTLYGSMIANMFALPVAGKLAERSQEELLVKEIVIMGIMSIQAGDNPRIVEQKLNAFLPPSQRKTQFDS</sequence>
<keyword evidence="12" id="KW-1185">Reference proteome</keyword>
<evidence type="ECO:0000259" key="10">
    <source>
        <dbReference type="Pfam" id="PF01618"/>
    </source>
</evidence>
<dbReference type="STRING" id="653733.Selin_1375"/>
<dbReference type="GO" id="GO:0005886">
    <property type="term" value="C:plasma membrane"/>
    <property type="evidence" value="ECO:0007669"/>
    <property type="project" value="UniProtKB-SubCell"/>
</dbReference>
<dbReference type="PANTHER" id="PTHR30433:SF2">
    <property type="entry name" value="MOTILITY PROTEIN A"/>
    <property type="match status" value="1"/>
</dbReference>
<evidence type="ECO:0000313" key="11">
    <source>
        <dbReference type="EMBL" id="ADU66110.1"/>
    </source>
</evidence>
<evidence type="ECO:0000256" key="5">
    <source>
        <dbReference type="ARBA" id="ARBA00022692"/>
    </source>
</evidence>
<dbReference type="InterPro" id="IPR002898">
    <property type="entry name" value="MotA_ExbB_proton_chnl"/>
</dbReference>
<dbReference type="HOGENOM" id="CLU_079895_1_0_0"/>
<dbReference type="GO" id="GO:0071978">
    <property type="term" value="P:bacterial-type flagellum-dependent swarming motility"/>
    <property type="evidence" value="ECO:0007669"/>
    <property type="project" value="InterPro"/>
</dbReference>
<evidence type="ECO:0000256" key="7">
    <source>
        <dbReference type="ARBA" id="ARBA00022989"/>
    </source>
</evidence>
<protein>
    <submittedName>
        <fullName evidence="11">MotA/TolQ/ExbB proton channel</fullName>
    </submittedName>
</protein>
<dbReference type="PROSITE" id="PS01307">
    <property type="entry name" value="MOTA"/>
    <property type="match status" value="1"/>
</dbReference>
<dbReference type="InterPro" id="IPR047055">
    <property type="entry name" value="MotA-like"/>
</dbReference>
<dbReference type="FunCoup" id="E6W674">
    <property type="interactions" value="281"/>
</dbReference>
<feature type="transmembrane region" description="Helical" evidence="9">
    <location>
        <begin position="36"/>
        <end position="62"/>
    </location>
</feature>
<feature type="transmembrane region" description="Helical" evidence="9">
    <location>
        <begin position="144"/>
        <end position="168"/>
    </location>
</feature>
<dbReference type="eggNOG" id="COG1291">
    <property type="taxonomic scope" value="Bacteria"/>
</dbReference>
<feature type="domain" description="MotA/TolQ/ExbB proton channel" evidence="10">
    <location>
        <begin position="99"/>
        <end position="215"/>
    </location>
</feature>